<evidence type="ECO:0000256" key="1">
    <source>
        <dbReference type="ARBA" id="ARBA00004439"/>
    </source>
</evidence>
<keyword evidence="14" id="KW-0968">Cytoplasmic vesicle</keyword>
<evidence type="ECO:0000256" key="10">
    <source>
        <dbReference type="ARBA" id="ARBA00023006"/>
    </source>
</evidence>
<dbReference type="PANTHER" id="PTHR13038:SF10">
    <property type="entry name" value="AUTOPHAGY-RELATED PROTEIN 9"/>
    <property type="match status" value="1"/>
</dbReference>
<comment type="catalytic activity">
    <reaction evidence="16">
        <text>a 1,2-diacyl-sn-glycero-3-phosphoethanolamine(in) = a 1,2-diacyl-sn-glycero-3-phosphoethanolamine(out)</text>
        <dbReference type="Rhea" id="RHEA:38895"/>
        <dbReference type="ChEBI" id="CHEBI:64612"/>
    </reaction>
</comment>
<evidence type="ECO:0000256" key="12">
    <source>
        <dbReference type="ARBA" id="ARBA00023055"/>
    </source>
</evidence>
<organism evidence="21 22">
    <name type="scientific">Heterodermia speciosa</name>
    <dbReference type="NCBI Taxonomy" id="116794"/>
    <lineage>
        <taxon>Eukaryota</taxon>
        <taxon>Fungi</taxon>
        <taxon>Dikarya</taxon>
        <taxon>Ascomycota</taxon>
        <taxon>Pezizomycotina</taxon>
        <taxon>Lecanoromycetes</taxon>
        <taxon>OSLEUM clade</taxon>
        <taxon>Lecanoromycetidae</taxon>
        <taxon>Caliciales</taxon>
        <taxon>Physciaceae</taxon>
        <taxon>Heterodermia</taxon>
    </lineage>
</organism>
<dbReference type="GO" id="GO:0000139">
    <property type="term" value="C:Golgi membrane"/>
    <property type="evidence" value="ECO:0007669"/>
    <property type="project" value="UniProtKB-SubCell"/>
</dbReference>
<evidence type="ECO:0000256" key="6">
    <source>
        <dbReference type="ARBA" id="ARBA00018074"/>
    </source>
</evidence>
<feature type="transmembrane region" description="Helical" evidence="19">
    <location>
        <begin position="273"/>
        <end position="291"/>
    </location>
</feature>
<feature type="transmembrane region" description="Helical" evidence="19">
    <location>
        <begin position="440"/>
        <end position="464"/>
    </location>
</feature>
<evidence type="ECO:0000313" key="21">
    <source>
        <dbReference type="EMBL" id="CAF9917617.1"/>
    </source>
</evidence>
<dbReference type="OrthoDB" id="2020634at2759"/>
<dbReference type="InterPro" id="IPR007241">
    <property type="entry name" value="Autophagy-rel_prot_9"/>
</dbReference>
<evidence type="ECO:0000256" key="14">
    <source>
        <dbReference type="ARBA" id="ARBA00023329"/>
    </source>
</evidence>
<keyword evidence="9 19" id="KW-1133">Transmembrane helix</keyword>
<keyword evidence="8 19" id="KW-0812">Transmembrane</keyword>
<dbReference type="PANTHER" id="PTHR13038">
    <property type="entry name" value="APG9 AUTOPHAGY 9"/>
    <property type="match status" value="1"/>
</dbReference>
<comment type="similarity">
    <text evidence="5 19">Belongs to the ATG9 family.</text>
</comment>
<evidence type="ECO:0000256" key="19">
    <source>
        <dbReference type="RuleBase" id="RU364027"/>
    </source>
</evidence>
<dbReference type="GO" id="GO:0005789">
    <property type="term" value="C:endoplasmic reticulum membrane"/>
    <property type="evidence" value="ECO:0007669"/>
    <property type="project" value="UniProtKB-SubCell"/>
</dbReference>
<keyword evidence="11" id="KW-0333">Golgi apparatus</keyword>
<dbReference type="AlphaFoldDB" id="A0A8H3I7C1"/>
<keyword evidence="12 19" id="KW-0445">Lipid transport</keyword>
<evidence type="ECO:0000256" key="11">
    <source>
        <dbReference type="ARBA" id="ARBA00023034"/>
    </source>
</evidence>
<feature type="compositionally biased region" description="Polar residues" evidence="20">
    <location>
        <begin position="876"/>
        <end position="885"/>
    </location>
</feature>
<dbReference type="GO" id="GO:0005776">
    <property type="term" value="C:autophagosome"/>
    <property type="evidence" value="ECO:0007669"/>
    <property type="project" value="TreeGrafter"/>
</dbReference>
<evidence type="ECO:0000256" key="18">
    <source>
        <dbReference type="ARBA" id="ARBA00024631"/>
    </source>
</evidence>
<feature type="transmembrane region" description="Helical" evidence="19">
    <location>
        <begin position="227"/>
        <end position="247"/>
    </location>
</feature>
<feature type="region of interest" description="Disordered" evidence="20">
    <location>
        <begin position="70"/>
        <end position="177"/>
    </location>
</feature>
<evidence type="ECO:0000256" key="7">
    <source>
        <dbReference type="ARBA" id="ARBA00022448"/>
    </source>
</evidence>
<feature type="region of interest" description="Disordered" evidence="20">
    <location>
        <begin position="754"/>
        <end position="793"/>
    </location>
</feature>
<dbReference type="GO" id="GO:0030659">
    <property type="term" value="C:cytoplasmic vesicle membrane"/>
    <property type="evidence" value="ECO:0007669"/>
    <property type="project" value="UniProtKB-SubCell"/>
</dbReference>
<keyword evidence="10 19" id="KW-0072">Autophagy</keyword>
<dbReference type="EMBL" id="CAJPDS010000020">
    <property type="protein sequence ID" value="CAF9917617.1"/>
    <property type="molecule type" value="Genomic_DNA"/>
</dbReference>
<feature type="transmembrane region" description="Helical" evidence="19">
    <location>
        <begin position="529"/>
        <end position="551"/>
    </location>
</feature>
<evidence type="ECO:0000256" key="20">
    <source>
        <dbReference type="SAM" id="MobiDB-lite"/>
    </source>
</evidence>
<feature type="compositionally biased region" description="Basic and acidic residues" evidence="20">
    <location>
        <begin position="153"/>
        <end position="169"/>
    </location>
</feature>
<feature type="region of interest" description="Disordered" evidence="20">
    <location>
        <begin position="830"/>
        <end position="903"/>
    </location>
</feature>
<comment type="catalytic activity">
    <reaction evidence="17">
        <text>a 1,2-diacyl-sn-glycero-3-phospho-(1D-myo-inositol-3-phosphate)(in) = a 1,2-diacyl-sn-glycero-3-phospho-(1D-myo-inositol-3-phosphate)(out)</text>
        <dbReference type="Rhea" id="RHEA:67920"/>
        <dbReference type="ChEBI" id="CHEBI:58088"/>
    </reaction>
</comment>
<feature type="compositionally biased region" description="Low complexity" evidence="20">
    <location>
        <begin position="70"/>
        <end position="79"/>
    </location>
</feature>
<dbReference type="GO" id="GO:0006869">
    <property type="term" value="P:lipid transport"/>
    <property type="evidence" value="ECO:0007669"/>
    <property type="project" value="UniProtKB-KW"/>
</dbReference>
<feature type="transmembrane region" description="Helical" evidence="19">
    <location>
        <begin position="629"/>
        <end position="650"/>
    </location>
</feature>
<comment type="catalytic activity">
    <reaction evidence="18">
        <text>a 1,2-diacyl-sn-glycero-3-phosphocholine(in) = a 1,2-diacyl-sn-glycero-3-phosphocholine(out)</text>
        <dbReference type="Rhea" id="RHEA:38571"/>
        <dbReference type="ChEBI" id="CHEBI:57643"/>
    </reaction>
</comment>
<keyword evidence="13 19" id="KW-0472">Membrane</keyword>
<dbReference type="GO" id="GO:0034497">
    <property type="term" value="P:protein localization to phagophore assembly site"/>
    <property type="evidence" value="ECO:0007669"/>
    <property type="project" value="TreeGrafter"/>
</dbReference>
<keyword evidence="22" id="KW-1185">Reference proteome</keyword>
<reference evidence="21" key="1">
    <citation type="submission" date="2021-03" db="EMBL/GenBank/DDBJ databases">
        <authorList>
            <person name="Tagirdzhanova G."/>
        </authorList>
    </citation>
    <scope>NUCLEOTIDE SEQUENCE</scope>
</reference>
<evidence type="ECO:0000256" key="15">
    <source>
        <dbReference type="ARBA" id="ARBA00024479"/>
    </source>
</evidence>
<dbReference type="GO" id="GO:0000422">
    <property type="term" value="P:autophagy of mitochondrion"/>
    <property type="evidence" value="ECO:0007669"/>
    <property type="project" value="TreeGrafter"/>
</dbReference>
<sequence>MASTILSRFLPSAAGEPSIYETLNQHDEASDHSDLEERAGMALDEENLGSAFHDHELDEVLAGALPSLASTSRAGSANRRASRDYAAASQSRGRLQGPQNAGVVDESDDEVPTSLLFEGNQEPDTESRENQQRALPPPVQGRPSREHRAKWKMTQERQRLYENPREQPARDVQPMRQVRSMATADPREQAMWRWANVQNLDNFLKEVYDYFLGNGIWCILLSRGLNLLTLAFVVSFSTFLLSCIQYNKIPSSKTMKQIRVPQCTKNMSGLTNLVIWLSAFLWVCKLFQYILDIRRLQNMHNFYRHLLRIPDGEIQTVSWQEIVKRLMLLRDSNPATASGVSERHRRFMGSQSKQRMDAHDIANRLMRRDNYLIALINKDVLDLTLPLPIFKSRQLFSRTMEWNLSLCILDFVFNEQGQVRPHFLKDIHRRALSDSLRRRFMFAGIMNVLCAPFIFIYFLLLFFFRYFNEYQKNPSQIGSRQYTPFAEWKFREFNELWHLFQRRIKMSYPFASRYLDQFPKDKTIQISKFIAFVAGALASVLALASVVDPELFLGFEITPDRTVLFYLGVFGSVWAVARGGVPEESVVFDPEYTLESVTGYTHYLPSHWRGRLHSDDVRTEFALLYKMKLIIFLEEMLSIILTPFVLWFSLPKSSDKIIDFFREFTVHVDGLGYVCSFAVFDFKKGASDQVTKEDSRIQDLREDYYSTKDGKMLASYYGFMDNYATNPRTGAQFPHSTNNHNFYPPPAFPGLMSPTLAAEVGSGSGRADRQDRQRRKTSQARYSGGGVGRPPTNYLAKVAPFGAHSSSMASILLDPQHQPSLSAVRAGQNLGAQSRLRSSRKAFVGPVEHEAEEPRESFDQRAVGDMGGVAVDESNLGDSWKTTRAGNVEDDSEEGIQASNADQGPGVLGLVYQFSKAQTDGRGTGVNI</sequence>
<evidence type="ECO:0000256" key="17">
    <source>
        <dbReference type="ARBA" id="ARBA00024621"/>
    </source>
</evidence>
<evidence type="ECO:0000256" key="16">
    <source>
        <dbReference type="ARBA" id="ARBA00024615"/>
    </source>
</evidence>
<comment type="subcellular location">
    <subcellularLocation>
        <location evidence="1">Cytoplasmic vesicle membrane</location>
        <topology evidence="1">Multi-pass membrane protein</topology>
    </subcellularLocation>
    <subcellularLocation>
        <location evidence="2">Endoplasmic reticulum membrane</location>
        <topology evidence="2">Multi-pass membrane protein</topology>
    </subcellularLocation>
    <subcellularLocation>
        <location evidence="4">Golgi apparatus membrane</location>
        <topology evidence="4">Multi-pass membrane protein</topology>
    </subcellularLocation>
    <subcellularLocation>
        <location evidence="3 19">Preautophagosomal structure membrane</location>
        <topology evidence="3 19">Multi-pass membrane protein</topology>
    </subcellularLocation>
</comment>
<accession>A0A8H3I7C1</accession>
<dbReference type="GO" id="GO:0034045">
    <property type="term" value="C:phagophore assembly site membrane"/>
    <property type="evidence" value="ECO:0007669"/>
    <property type="project" value="UniProtKB-SubCell"/>
</dbReference>
<dbReference type="Proteomes" id="UP000664521">
    <property type="component" value="Unassembled WGS sequence"/>
</dbReference>
<dbReference type="Pfam" id="PF04109">
    <property type="entry name" value="ATG9"/>
    <property type="match status" value="1"/>
</dbReference>
<evidence type="ECO:0000256" key="9">
    <source>
        <dbReference type="ARBA" id="ARBA00022989"/>
    </source>
</evidence>
<name>A0A8H3I7C1_9LECA</name>
<gene>
    <name evidence="21" type="primary">ATG9</name>
    <name evidence="21" type="ORF">HETSPECPRED_003540</name>
</gene>
<feature type="compositionally biased region" description="Polar residues" evidence="20">
    <location>
        <begin position="88"/>
        <end position="99"/>
    </location>
</feature>
<evidence type="ECO:0000256" key="2">
    <source>
        <dbReference type="ARBA" id="ARBA00004477"/>
    </source>
</evidence>
<dbReference type="GO" id="GO:0061709">
    <property type="term" value="P:reticulophagy"/>
    <property type="evidence" value="ECO:0007669"/>
    <property type="project" value="TreeGrafter"/>
</dbReference>
<comment type="catalytic activity">
    <reaction evidence="15">
        <text>a 1,2-diacyl-sn-glycero-3-phospho-L-serine(in) = a 1,2-diacyl-sn-glycero-3-phospho-L-serine(out)</text>
        <dbReference type="Rhea" id="RHEA:38663"/>
        <dbReference type="ChEBI" id="CHEBI:57262"/>
    </reaction>
</comment>
<dbReference type="GO" id="GO:0034727">
    <property type="term" value="P:piecemeal microautophagy of the nucleus"/>
    <property type="evidence" value="ECO:0007669"/>
    <property type="project" value="TreeGrafter"/>
</dbReference>
<keyword evidence="7 19" id="KW-0813">Transport</keyword>
<evidence type="ECO:0000256" key="5">
    <source>
        <dbReference type="ARBA" id="ARBA00006185"/>
    </source>
</evidence>
<feature type="transmembrane region" description="Helical" evidence="19">
    <location>
        <begin position="563"/>
        <end position="581"/>
    </location>
</feature>
<evidence type="ECO:0000256" key="8">
    <source>
        <dbReference type="ARBA" id="ARBA00022692"/>
    </source>
</evidence>
<evidence type="ECO:0000256" key="13">
    <source>
        <dbReference type="ARBA" id="ARBA00023136"/>
    </source>
</evidence>
<evidence type="ECO:0000256" key="4">
    <source>
        <dbReference type="ARBA" id="ARBA00004653"/>
    </source>
</evidence>
<protein>
    <recommendedName>
        <fullName evidence="6 19">Autophagy-related protein 9</fullName>
    </recommendedName>
</protein>
<feature type="compositionally biased region" description="Basic and acidic residues" evidence="20">
    <location>
        <begin position="847"/>
        <end position="859"/>
    </location>
</feature>
<evidence type="ECO:0000313" key="22">
    <source>
        <dbReference type="Proteomes" id="UP000664521"/>
    </source>
</evidence>
<comment type="function">
    <text evidence="19">Phospholipid scramblase involved in autophagy. Cycles between the preautophagosomal structure/phagophore assembly site (PAS) and the cytoplasmic vesicle pool and supplies membrane for the growing autophagosome. Lipid scramblase activity plays a key role in preautophagosomal structure/phagophore assembly by distributing the phospholipids that arrive through ATG2 from the cytoplasmic to the luminal leaflet of the bilayer, thereby driving autophagosomal membrane expansion.</text>
</comment>
<comment type="caution">
    <text evidence="21">The sequence shown here is derived from an EMBL/GenBank/DDBJ whole genome shotgun (WGS) entry which is preliminary data.</text>
</comment>
<proteinExistence type="inferred from homology"/>
<evidence type="ECO:0000256" key="3">
    <source>
        <dbReference type="ARBA" id="ARBA00004511"/>
    </source>
</evidence>